<dbReference type="InterPro" id="IPR008979">
    <property type="entry name" value="Galactose-bd-like_sf"/>
</dbReference>
<dbReference type="Gene3D" id="2.60.120.260">
    <property type="entry name" value="Galactose-binding domain-like"/>
    <property type="match status" value="1"/>
</dbReference>
<evidence type="ECO:0000313" key="2">
    <source>
        <dbReference type="Proteomes" id="UP000316167"/>
    </source>
</evidence>
<dbReference type="PANTHER" id="PTHR36848:SF2">
    <property type="entry name" value="SECRETED PROTEIN"/>
    <property type="match status" value="1"/>
</dbReference>
<dbReference type="AlphaFoldDB" id="A0A562SWK4"/>
<dbReference type="Proteomes" id="UP000316167">
    <property type="component" value="Unassembled WGS sequence"/>
</dbReference>
<evidence type="ECO:0000313" key="1">
    <source>
        <dbReference type="EMBL" id="TWI85622.1"/>
    </source>
</evidence>
<dbReference type="PANTHER" id="PTHR36848">
    <property type="entry name" value="DNA-BINDING PROTEIN (PUTATIVE SECRETED PROTEIN)-RELATED"/>
    <property type="match status" value="1"/>
</dbReference>
<protein>
    <submittedName>
        <fullName evidence="1">Alpha-L-rhamnosidase-like protein</fullName>
    </submittedName>
</protein>
<comment type="caution">
    <text evidence="1">The sequence shown here is derived from an EMBL/GenBank/DDBJ whole genome shotgun (WGS) entry which is preliminary data.</text>
</comment>
<reference evidence="1 2" key="1">
    <citation type="journal article" date="2015" name="Stand. Genomic Sci.">
        <title>Genomic Encyclopedia of Bacterial and Archaeal Type Strains, Phase III: the genomes of soil and plant-associated and newly described type strains.</title>
        <authorList>
            <person name="Whitman W.B."/>
            <person name="Woyke T."/>
            <person name="Klenk H.P."/>
            <person name="Zhou Y."/>
            <person name="Lilburn T.G."/>
            <person name="Beck B.J."/>
            <person name="De Vos P."/>
            <person name="Vandamme P."/>
            <person name="Eisen J.A."/>
            <person name="Garrity G."/>
            <person name="Hugenholtz P."/>
            <person name="Kyrpides N.C."/>
        </authorList>
    </citation>
    <scope>NUCLEOTIDE SEQUENCE [LARGE SCALE GENOMIC DNA]</scope>
    <source>
        <strain evidence="1 2">CGMCC 1.7271</strain>
    </source>
</reference>
<keyword evidence="2" id="KW-1185">Reference proteome</keyword>
<dbReference type="NCBIfam" id="NF045579">
    <property type="entry name" value="rhamnoside_JR"/>
    <property type="match status" value="1"/>
</dbReference>
<dbReference type="InterPro" id="IPR053161">
    <property type="entry name" value="Ulvan_degrading_GH"/>
</dbReference>
<proteinExistence type="predicted"/>
<gene>
    <name evidence="1" type="ORF">IQ13_0785</name>
</gene>
<accession>A0A562SWK4</accession>
<name>A0A562SWK4_9BACT</name>
<sequence length="959" mass="107930">MRAVGTLDRINKMKHKQTTLRKVILASAIVVNGFAATAQINWPSITNVTKPWTRWWWEGSAVNKADLTLNLQQYQQAGLGGVELTPIYGVEGYEKQFIDFLSPQWMQLFSYTLNESKRLGLGVDLANGTGWPFGGPWVKEDDASKSIFYKTYKLNGGEQLNEAVEYKQEGFIRTANNKPATFDHVLKPVWTNKNLQALALDQIQYPGKLPLQTLIAYSDQNESIDLTAKVDANGKLNWTAPTGNWTLYALFQGLHGKMVERAAPGGEGYAIDHFSLQAATNYFKKFDASFKGYDISYLRSFFNDSYEVDDARGQSNWTPTFFAEFKKRKGYDLKTQLPALFGKDTPEKNSRVIYDYRSVIDELLLEHFTMTWKKWAGTKGKMLRNQSHGSPANTLDLYSVVDIPETEGTDILRFKFATSAANVSGKQLVSSESATWLNEHFLSSWGDVKKAIDLYFLGGVNHIFYHGTEYSPKEAKWPGWLFYAAVHFQPTNPQWNHFHALNSYITRTQSFLQKGKPDNDVLVYYPIVDRYAEPGNVLLQHFDGMEKNFVNTDFEHVSKWMVEKGYSFDFFSERQLQKFTNSGKNIVSSGNAYRTILLPANKLITENAMQQLLKLAQQGATILVYKNLPNDVPGFHQLDARRKTFQQLIGQLKFTTSNNVQQATVGNGKFVVSDDMEALLQVAKARKESYAEKGLSVLRRKNAEGTMWLINNRTDKPFEEWIELHTNAASIALFDAMHNKKGLAKWRKNSSSGAVEILLQLQSYEAIIVQSYATKKTGEAFPYKESIAQPQEIKGEWTINFLDGGPTIPAAIKTTILKSWTELGGDDVKNFSGTAKYSISFAKPEANATSWLLDLGTVDETAEVILNGKKIATVIGPVFQCVIPASVMQTNNKLEIVVANLMANRIIYMDKNNLPWKIFYNTNMPARKAENAKKGIFTAAAWSPLSSGLLGPVTITPLK</sequence>
<organism evidence="1 2">
    <name type="scientific">Lacibacter cauensis</name>
    <dbReference type="NCBI Taxonomy" id="510947"/>
    <lineage>
        <taxon>Bacteria</taxon>
        <taxon>Pseudomonadati</taxon>
        <taxon>Bacteroidota</taxon>
        <taxon>Chitinophagia</taxon>
        <taxon>Chitinophagales</taxon>
        <taxon>Chitinophagaceae</taxon>
        <taxon>Lacibacter</taxon>
    </lineage>
</organism>
<dbReference type="Pfam" id="PF17132">
    <property type="entry name" value="Glyco_hydro_106"/>
    <property type="match status" value="2"/>
</dbReference>
<dbReference type="EMBL" id="VLLE01000002">
    <property type="protein sequence ID" value="TWI85622.1"/>
    <property type="molecule type" value="Genomic_DNA"/>
</dbReference>
<dbReference type="SUPFAM" id="SSF49785">
    <property type="entry name" value="Galactose-binding domain-like"/>
    <property type="match status" value="1"/>
</dbReference>